<dbReference type="SUPFAM" id="SSF52540">
    <property type="entry name" value="P-loop containing nucleoside triphosphate hydrolases"/>
    <property type="match status" value="1"/>
</dbReference>
<dbReference type="GO" id="GO:0005525">
    <property type="term" value="F:GTP binding"/>
    <property type="evidence" value="ECO:0007669"/>
    <property type="project" value="UniProtKB-KW"/>
</dbReference>
<dbReference type="Proteomes" id="UP000095280">
    <property type="component" value="Unplaced"/>
</dbReference>
<dbReference type="GO" id="GO:0007264">
    <property type="term" value="P:small GTPase-mediated signal transduction"/>
    <property type="evidence" value="ECO:0007669"/>
    <property type="project" value="InterPro"/>
</dbReference>
<dbReference type="InterPro" id="IPR003578">
    <property type="entry name" value="Small_GTPase_Rho"/>
</dbReference>
<accession>A0A1I8FNC7</accession>
<evidence type="ECO:0000256" key="1">
    <source>
        <dbReference type="ARBA" id="ARBA00022741"/>
    </source>
</evidence>
<keyword evidence="1" id="KW-0547">Nucleotide-binding</keyword>
<evidence type="ECO:0000313" key="4">
    <source>
        <dbReference type="Proteomes" id="UP000095280"/>
    </source>
</evidence>
<dbReference type="PANTHER" id="PTHR24072">
    <property type="entry name" value="RHO FAMILY GTPASE"/>
    <property type="match status" value="1"/>
</dbReference>
<dbReference type="Pfam" id="PF00071">
    <property type="entry name" value="Ras"/>
    <property type="match status" value="1"/>
</dbReference>
<organism evidence="4 5">
    <name type="scientific">Macrostomum lignano</name>
    <dbReference type="NCBI Taxonomy" id="282301"/>
    <lineage>
        <taxon>Eukaryota</taxon>
        <taxon>Metazoa</taxon>
        <taxon>Spiralia</taxon>
        <taxon>Lophotrochozoa</taxon>
        <taxon>Platyhelminthes</taxon>
        <taxon>Rhabditophora</taxon>
        <taxon>Macrostomorpha</taxon>
        <taxon>Macrostomida</taxon>
        <taxon>Macrostomidae</taxon>
        <taxon>Macrostomum</taxon>
    </lineage>
</organism>
<keyword evidence="2" id="KW-0342">GTP-binding</keyword>
<evidence type="ECO:0000256" key="2">
    <source>
        <dbReference type="ARBA" id="ARBA00023134"/>
    </source>
</evidence>
<keyword evidence="4" id="KW-1185">Reference proteome</keyword>
<dbReference type="AlphaFoldDB" id="A0A1I8FNC7"/>
<sequence>MQPASFRGVHPPTVFDTYSANVMVQQRSVSLCLVDTAGGVRSAESAQLPQTDVMIVCFALDNPVSCDNVRSKFDVCHELKRHAPKAPILAEGSARRFWPTLDRAAGKRDKSPVTPPPRGKAWQGDSETPATGVLLSAAIGREVQSLMRRSDWLCGRANGDCGISRAKTAERAQNPSKTASAQKFFLISSSDAVANLCMSPPTNTSRLPSPGNCQGFMPVATGRSARDFIGAAWQQNEPLSR</sequence>
<feature type="region of interest" description="Disordered" evidence="3">
    <location>
        <begin position="102"/>
        <end position="127"/>
    </location>
</feature>
<dbReference type="InterPro" id="IPR001806">
    <property type="entry name" value="Small_GTPase"/>
</dbReference>
<dbReference type="WBParaSite" id="maker-unitig_40892-snap-gene-0.3-mRNA-1">
    <property type="protein sequence ID" value="maker-unitig_40892-snap-gene-0.3-mRNA-1"/>
    <property type="gene ID" value="maker-unitig_40892-snap-gene-0.3"/>
</dbReference>
<dbReference type="Gene3D" id="3.40.50.300">
    <property type="entry name" value="P-loop containing nucleotide triphosphate hydrolases"/>
    <property type="match status" value="1"/>
</dbReference>
<name>A0A1I8FNC7_9PLAT</name>
<dbReference type="GO" id="GO:0003924">
    <property type="term" value="F:GTPase activity"/>
    <property type="evidence" value="ECO:0007669"/>
    <property type="project" value="InterPro"/>
</dbReference>
<dbReference type="SMART" id="SM00174">
    <property type="entry name" value="RHO"/>
    <property type="match status" value="1"/>
</dbReference>
<protein>
    <submittedName>
        <fullName evidence="5">Tr-type G domain-containing protein</fullName>
    </submittedName>
</protein>
<proteinExistence type="predicted"/>
<evidence type="ECO:0000313" key="5">
    <source>
        <dbReference type="WBParaSite" id="maker-unitig_40892-snap-gene-0.3-mRNA-1"/>
    </source>
</evidence>
<dbReference type="InterPro" id="IPR027417">
    <property type="entry name" value="P-loop_NTPase"/>
</dbReference>
<evidence type="ECO:0000256" key="3">
    <source>
        <dbReference type="SAM" id="MobiDB-lite"/>
    </source>
</evidence>
<reference evidence="5" key="1">
    <citation type="submission" date="2016-11" db="UniProtKB">
        <authorList>
            <consortium name="WormBaseParasite"/>
        </authorList>
    </citation>
    <scope>IDENTIFICATION</scope>
</reference>